<name>A0AAV4RAL5_9ARAC</name>
<reference evidence="1 2" key="1">
    <citation type="submission" date="2021-06" db="EMBL/GenBank/DDBJ databases">
        <title>Caerostris darwini draft genome.</title>
        <authorList>
            <person name="Kono N."/>
            <person name="Arakawa K."/>
        </authorList>
    </citation>
    <scope>NUCLEOTIDE SEQUENCE [LARGE SCALE GENOMIC DNA]</scope>
</reference>
<dbReference type="AlphaFoldDB" id="A0AAV4RAL5"/>
<dbReference type="Proteomes" id="UP001054837">
    <property type="component" value="Unassembled WGS sequence"/>
</dbReference>
<evidence type="ECO:0000313" key="2">
    <source>
        <dbReference type="Proteomes" id="UP001054837"/>
    </source>
</evidence>
<dbReference type="EMBL" id="BPLQ01005998">
    <property type="protein sequence ID" value="GIY19003.1"/>
    <property type="molecule type" value="Genomic_DNA"/>
</dbReference>
<accession>A0AAV4RAL5</accession>
<sequence>MLPLFPRSNLQSISSEVLQIRTLHQESRPHLHTKQWRAKRINNGTIPHIDQDRPPNLLFQSIQAGWDNKQNAPIAANSTKYYSRTWKDRPTIAADLG</sequence>
<keyword evidence="2" id="KW-1185">Reference proteome</keyword>
<proteinExistence type="predicted"/>
<evidence type="ECO:0000313" key="1">
    <source>
        <dbReference type="EMBL" id="GIY19003.1"/>
    </source>
</evidence>
<gene>
    <name evidence="1" type="ORF">CDAR_556811</name>
</gene>
<organism evidence="1 2">
    <name type="scientific">Caerostris darwini</name>
    <dbReference type="NCBI Taxonomy" id="1538125"/>
    <lineage>
        <taxon>Eukaryota</taxon>
        <taxon>Metazoa</taxon>
        <taxon>Ecdysozoa</taxon>
        <taxon>Arthropoda</taxon>
        <taxon>Chelicerata</taxon>
        <taxon>Arachnida</taxon>
        <taxon>Araneae</taxon>
        <taxon>Araneomorphae</taxon>
        <taxon>Entelegynae</taxon>
        <taxon>Araneoidea</taxon>
        <taxon>Araneidae</taxon>
        <taxon>Caerostris</taxon>
    </lineage>
</organism>
<protein>
    <submittedName>
        <fullName evidence="1">Uncharacterized protein</fullName>
    </submittedName>
</protein>
<comment type="caution">
    <text evidence="1">The sequence shown here is derived from an EMBL/GenBank/DDBJ whole genome shotgun (WGS) entry which is preliminary data.</text>
</comment>